<accession>A0A3A8EIC5</accession>
<proteinExistence type="predicted"/>
<protein>
    <submittedName>
        <fullName evidence="1">Type I secretion C-terminal target domain-containing protein</fullName>
    </submittedName>
</protein>
<name>A0A3A8EIC5_9GAMM</name>
<dbReference type="NCBIfam" id="TIGR03661">
    <property type="entry name" value="T1SS_VCA0849"/>
    <property type="match status" value="1"/>
</dbReference>
<dbReference type="AlphaFoldDB" id="A0A3A8EIC5"/>
<dbReference type="Proteomes" id="UP000280405">
    <property type="component" value="Unassembled WGS sequence"/>
</dbReference>
<evidence type="ECO:0000313" key="2">
    <source>
        <dbReference type="Proteomes" id="UP000280405"/>
    </source>
</evidence>
<keyword evidence="2" id="KW-1185">Reference proteome</keyword>
<reference evidence="1 2" key="1">
    <citation type="submission" date="2018-09" db="EMBL/GenBank/DDBJ databases">
        <title>The draft genome of Acinetobacter spp. strains.</title>
        <authorList>
            <person name="Qin J."/>
            <person name="Feng Y."/>
            <person name="Zong Z."/>
        </authorList>
    </citation>
    <scope>NUCLEOTIDE SEQUENCE [LARGE SCALE GENOMIC DNA]</scope>
    <source>
        <strain evidence="1 2">WCHAc060115</strain>
    </source>
</reference>
<comment type="caution">
    <text evidence="1">The sequence shown here is derived from an EMBL/GenBank/DDBJ whole genome shotgun (WGS) entry which is preliminary data.</text>
</comment>
<evidence type="ECO:0000313" key="1">
    <source>
        <dbReference type="EMBL" id="RKG34345.1"/>
    </source>
</evidence>
<dbReference type="EMBL" id="RAXT01000072">
    <property type="protein sequence ID" value="RKG34345.1"/>
    <property type="molecule type" value="Genomic_DNA"/>
</dbReference>
<dbReference type="OrthoDB" id="6691993at2"/>
<sequence length="465" mass="49906">MNTYTELTENGDLITGNTGAYGGNWETTGNFNTLGYAPNGTGAYIDQNGLSKSTISQTVKNSAVSKDSKLLLDMAWNNGWEDSLGNGVTVTVSFAGVDLLKIVTPEAVSGNNIEYDWSIGSAIIQNSLYATVTTLNGASITIDGQTYSGDDAYQWLTYAVNLFNTNDRANPEKMSEFWSNFIVNLPDDILLSTSNELKVTVEATTSNAADDFIIGTIKLVNYTDGDSLTASATSSTALFSEFNLQDADNDLNKVTLALADTTIGDKLYVKDALLTDIFDVVNADGILTITVKEGQTASVENWNSIVSSVGFYSKTGDANTITVTVYDQAHEDGVSKSIEVNGGITVPTASLLNLVEQSDDLIFDVLEYNAIDSNAFHSIDNFEVSSNQQIDITALLSNEVHESNLSEFITVDYNAENDQAVISIDRDGAANGTSGTTHDWADLLIIEGKTASELQDLINNQIIIG</sequence>
<organism evidence="1 2">
    <name type="scientific">Acinetobacter rongchengensis</name>
    <dbReference type="NCBI Taxonomy" id="2419601"/>
    <lineage>
        <taxon>Bacteria</taxon>
        <taxon>Pseudomonadati</taxon>
        <taxon>Pseudomonadota</taxon>
        <taxon>Gammaproteobacteria</taxon>
        <taxon>Moraxellales</taxon>
        <taxon>Moraxellaceae</taxon>
        <taxon>Acinetobacter</taxon>
    </lineage>
</organism>
<dbReference type="InterPro" id="IPR019960">
    <property type="entry name" value="T1SS_VCA0849"/>
</dbReference>
<gene>
    <name evidence="1" type="ORF">D7V20_17430</name>
</gene>